<keyword evidence="3" id="KW-1185">Reference proteome</keyword>
<evidence type="ECO:0000256" key="1">
    <source>
        <dbReference type="SAM" id="MobiDB-lite"/>
    </source>
</evidence>
<dbReference type="EMBL" id="AWUE01017989">
    <property type="protein sequence ID" value="OMO83354.1"/>
    <property type="molecule type" value="Genomic_DNA"/>
</dbReference>
<evidence type="ECO:0000313" key="2">
    <source>
        <dbReference type="EMBL" id="OMO83354.1"/>
    </source>
</evidence>
<comment type="caution">
    <text evidence="2">The sequence shown here is derived from an EMBL/GenBank/DDBJ whole genome shotgun (WGS) entry which is preliminary data.</text>
</comment>
<dbReference type="AlphaFoldDB" id="A0A1R3IL78"/>
<name>A0A1R3IL78_9ROSI</name>
<accession>A0A1R3IL78</accession>
<evidence type="ECO:0000313" key="3">
    <source>
        <dbReference type="Proteomes" id="UP000187203"/>
    </source>
</evidence>
<sequence>MALGDCFVGDLQQINEEEAANFNSEKRDGVIAAWAKGVAKPNTASSSGPKRKENGQQVSGLGRERISNGQGALG</sequence>
<feature type="region of interest" description="Disordered" evidence="1">
    <location>
        <begin position="38"/>
        <end position="74"/>
    </location>
</feature>
<dbReference type="Proteomes" id="UP000187203">
    <property type="component" value="Unassembled WGS sequence"/>
</dbReference>
<organism evidence="2 3">
    <name type="scientific">Corchorus olitorius</name>
    <dbReference type="NCBI Taxonomy" id="93759"/>
    <lineage>
        <taxon>Eukaryota</taxon>
        <taxon>Viridiplantae</taxon>
        <taxon>Streptophyta</taxon>
        <taxon>Embryophyta</taxon>
        <taxon>Tracheophyta</taxon>
        <taxon>Spermatophyta</taxon>
        <taxon>Magnoliopsida</taxon>
        <taxon>eudicotyledons</taxon>
        <taxon>Gunneridae</taxon>
        <taxon>Pentapetalae</taxon>
        <taxon>rosids</taxon>
        <taxon>malvids</taxon>
        <taxon>Malvales</taxon>
        <taxon>Malvaceae</taxon>
        <taxon>Grewioideae</taxon>
        <taxon>Apeibeae</taxon>
        <taxon>Corchorus</taxon>
    </lineage>
</organism>
<reference evidence="3" key="1">
    <citation type="submission" date="2013-09" db="EMBL/GenBank/DDBJ databases">
        <title>Corchorus olitorius genome sequencing.</title>
        <authorList>
            <person name="Alam M."/>
            <person name="Haque M.S."/>
            <person name="Islam M.S."/>
            <person name="Emdad E.M."/>
            <person name="Islam M.M."/>
            <person name="Ahmed B."/>
            <person name="Halim A."/>
            <person name="Hossen Q.M.M."/>
            <person name="Hossain M.Z."/>
            <person name="Ahmed R."/>
            <person name="Khan M.M."/>
            <person name="Islam R."/>
            <person name="Rashid M.M."/>
            <person name="Khan S.A."/>
            <person name="Rahman M.S."/>
            <person name="Alam M."/>
            <person name="Yahiya A.S."/>
            <person name="Khan M.S."/>
            <person name="Azam M.S."/>
            <person name="Haque T."/>
            <person name="Lashkar M.Z.H."/>
            <person name="Akhand A.I."/>
            <person name="Morshed G."/>
            <person name="Roy S."/>
            <person name="Uddin K.S."/>
            <person name="Rabeya T."/>
            <person name="Hossain A.S."/>
            <person name="Chowdhury A."/>
            <person name="Snigdha A.R."/>
            <person name="Mortoza M.S."/>
            <person name="Matin S.A."/>
            <person name="Hoque S.M.E."/>
            <person name="Islam M.K."/>
            <person name="Roy D.K."/>
            <person name="Haider R."/>
            <person name="Moosa M.M."/>
            <person name="Elias S.M."/>
            <person name="Hasan A.M."/>
            <person name="Jahan S."/>
            <person name="Shafiuddin M."/>
            <person name="Mahmood N."/>
            <person name="Shommy N.S."/>
        </authorList>
    </citation>
    <scope>NUCLEOTIDE SEQUENCE [LARGE SCALE GENOMIC DNA]</scope>
    <source>
        <strain evidence="3">cv. O-4</strain>
    </source>
</reference>
<gene>
    <name evidence="2" type="ORF">COLO4_22584</name>
</gene>
<proteinExistence type="predicted"/>
<protein>
    <submittedName>
        <fullName evidence="2">Uncharacterized protein</fullName>
    </submittedName>
</protein>